<dbReference type="GO" id="GO:0005737">
    <property type="term" value="C:cytoplasm"/>
    <property type="evidence" value="ECO:0007669"/>
    <property type="project" value="TreeGrafter"/>
</dbReference>
<dbReference type="GO" id="GO:0046872">
    <property type="term" value="F:metal ion binding"/>
    <property type="evidence" value="ECO:0007669"/>
    <property type="project" value="UniProtKB-KW"/>
</dbReference>
<organism evidence="8 9">
    <name type="scientific">Flavilitoribacter nigricans (strain ATCC 23147 / DSM 23189 / NBRC 102662 / NCIMB 1420 / SS-2)</name>
    <name type="common">Lewinella nigricans</name>
    <dbReference type="NCBI Taxonomy" id="1122177"/>
    <lineage>
        <taxon>Bacteria</taxon>
        <taxon>Pseudomonadati</taxon>
        <taxon>Bacteroidota</taxon>
        <taxon>Saprospiria</taxon>
        <taxon>Saprospirales</taxon>
        <taxon>Lewinellaceae</taxon>
        <taxon>Flavilitoribacter</taxon>
    </lineage>
</organism>
<dbReference type="InterPro" id="IPR017850">
    <property type="entry name" value="Alkaline_phosphatase_core_sf"/>
</dbReference>
<dbReference type="Proteomes" id="UP000223913">
    <property type="component" value="Unassembled WGS sequence"/>
</dbReference>
<dbReference type="EMBL" id="PDUD01000019">
    <property type="protein sequence ID" value="PHN05997.1"/>
    <property type="molecule type" value="Genomic_DNA"/>
</dbReference>
<dbReference type="CDD" id="cd16030">
    <property type="entry name" value="iduronate-2-sulfatase"/>
    <property type="match status" value="1"/>
</dbReference>
<comment type="cofactor">
    <cofactor evidence="1">
        <name>Ca(2+)</name>
        <dbReference type="ChEBI" id="CHEBI:29108"/>
    </cofactor>
</comment>
<dbReference type="InterPro" id="IPR000917">
    <property type="entry name" value="Sulfatase_N"/>
</dbReference>
<name>A0A2D0NBY2_FLAN2</name>
<sequence>MISFRSACSILFVALLPACNTARKAAHSSRPNILFVIADDLSAEALSTYGNQQCRTPNIDRLASRGFRFTRAYCQYPVCGPSRAALMSGMYPTKMGIMNNGGSDKIDEILQDKASMPQLFKENGYHTTRLSKIYHMRVPGDITAGVNGPDHAPSWSERFNFQGAEWMTEGERTHLSNEKLQFKPDVHYNLGFGTAFYVVKGEGKGAEQPDYRATSKAIDIMQQHRKQSDQPFFLAVGYIRPHVPLVAPASAYEPFPPQEMELPEKVDNDQRDVPQLGKPRTSESFGISAPEKQREVLSAYYASVAFMDQQFGRLLDALEAEGLAENTIVVFTSDHGYHLGEHDFWQKWSLHEESVRIPLIIAGPGVEFSESDALAEQIDLYPTLAGLVGLSAPDHVQGKSLLPVLREPKTQVREAVYSVTSNGALLRTNDWAYMQYKDGSEELYDMNRDPQQYSNLAKIPNYQSKREEMARLLKEKQAMVVGNP</sequence>
<gene>
    <name evidence="8" type="ORF">CRP01_13585</name>
</gene>
<dbReference type="Gene3D" id="3.40.720.10">
    <property type="entry name" value="Alkaline Phosphatase, subunit A"/>
    <property type="match status" value="1"/>
</dbReference>
<proteinExistence type="inferred from homology"/>
<evidence type="ECO:0000313" key="9">
    <source>
        <dbReference type="Proteomes" id="UP000223913"/>
    </source>
</evidence>
<keyword evidence="4" id="KW-0732">Signal</keyword>
<dbReference type="GO" id="GO:0004423">
    <property type="term" value="F:iduronate-2-sulfatase activity"/>
    <property type="evidence" value="ECO:0007669"/>
    <property type="project" value="InterPro"/>
</dbReference>
<evidence type="ECO:0000259" key="7">
    <source>
        <dbReference type="Pfam" id="PF00884"/>
    </source>
</evidence>
<keyword evidence="5" id="KW-0378">Hydrolase</keyword>
<keyword evidence="6" id="KW-0106">Calcium</keyword>
<evidence type="ECO:0000256" key="1">
    <source>
        <dbReference type="ARBA" id="ARBA00001913"/>
    </source>
</evidence>
<dbReference type="PANTHER" id="PTHR45953:SF1">
    <property type="entry name" value="IDURONATE 2-SULFATASE"/>
    <property type="match status" value="1"/>
</dbReference>
<evidence type="ECO:0000256" key="5">
    <source>
        <dbReference type="ARBA" id="ARBA00022801"/>
    </source>
</evidence>
<evidence type="ECO:0000313" key="8">
    <source>
        <dbReference type="EMBL" id="PHN05997.1"/>
    </source>
</evidence>
<keyword evidence="9" id="KW-1185">Reference proteome</keyword>
<evidence type="ECO:0000256" key="4">
    <source>
        <dbReference type="ARBA" id="ARBA00022729"/>
    </source>
</evidence>
<dbReference type="SUPFAM" id="SSF53649">
    <property type="entry name" value="Alkaline phosphatase-like"/>
    <property type="match status" value="1"/>
</dbReference>
<dbReference type="InterPro" id="IPR035874">
    <property type="entry name" value="IDS"/>
</dbReference>
<keyword evidence="3" id="KW-0479">Metal-binding</keyword>
<protein>
    <submittedName>
        <fullName evidence="8">Iduronate-2-sulfatase</fullName>
    </submittedName>
</protein>
<feature type="domain" description="Sulfatase N-terminal" evidence="7">
    <location>
        <begin position="31"/>
        <end position="389"/>
    </location>
</feature>
<dbReference type="Pfam" id="PF00884">
    <property type="entry name" value="Sulfatase"/>
    <property type="match status" value="1"/>
</dbReference>
<dbReference type="AlphaFoldDB" id="A0A2D0NBY2"/>
<reference evidence="8 9" key="1">
    <citation type="submission" date="2017-10" db="EMBL/GenBank/DDBJ databases">
        <title>The draft genome sequence of Lewinella nigricans NBRC 102662.</title>
        <authorList>
            <person name="Wang K."/>
        </authorList>
    </citation>
    <scope>NUCLEOTIDE SEQUENCE [LARGE SCALE GENOMIC DNA]</scope>
    <source>
        <strain evidence="8 9">NBRC 102662</strain>
    </source>
</reference>
<comment type="caution">
    <text evidence="8">The sequence shown here is derived from an EMBL/GenBank/DDBJ whole genome shotgun (WGS) entry which is preliminary data.</text>
</comment>
<accession>A0A2D0NBY2</accession>
<evidence type="ECO:0000256" key="3">
    <source>
        <dbReference type="ARBA" id="ARBA00022723"/>
    </source>
</evidence>
<evidence type="ECO:0000256" key="6">
    <source>
        <dbReference type="ARBA" id="ARBA00022837"/>
    </source>
</evidence>
<evidence type="ECO:0000256" key="2">
    <source>
        <dbReference type="ARBA" id="ARBA00008779"/>
    </source>
</evidence>
<dbReference type="RefSeq" id="WP_099150590.1">
    <property type="nucleotide sequence ID" value="NZ_PDUD01000019.1"/>
</dbReference>
<dbReference type="PANTHER" id="PTHR45953">
    <property type="entry name" value="IDURONATE 2-SULFATASE"/>
    <property type="match status" value="1"/>
</dbReference>
<dbReference type="OrthoDB" id="9763552at2"/>
<comment type="similarity">
    <text evidence="2">Belongs to the sulfatase family.</text>
</comment>